<evidence type="ECO:0000256" key="2">
    <source>
        <dbReference type="ARBA" id="ARBA00010617"/>
    </source>
</evidence>
<keyword evidence="3" id="KW-0503">Monooxygenase</keyword>
<dbReference type="InterPro" id="IPR002397">
    <property type="entry name" value="Cyt_P450_B"/>
</dbReference>
<dbReference type="EMBL" id="CP030761">
    <property type="protein sequence ID" value="AXA43290.1"/>
    <property type="molecule type" value="Genomic_DNA"/>
</dbReference>
<dbReference type="RefSeq" id="WP_112907682.1">
    <property type="nucleotide sequence ID" value="NZ_CP030761.1"/>
</dbReference>
<dbReference type="PANTHER" id="PTHR46696:SF1">
    <property type="entry name" value="CYTOCHROME P450 YJIB-RELATED"/>
    <property type="match status" value="1"/>
</dbReference>
<evidence type="ECO:0000256" key="1">
    <source>
        <dbReference type="ARBA" id="ARBA00001971"/>
    </source>
</evidence>
<keyword evidence="4" id="KW-0614">Plasmid</keyword>
<dbReference type="AlphaFoldDB" id="A0A2Z4YPD1"/>
<sequence length="391" mass="42394">MLTIAELNANPHAAFERWRAVGPCVDYEGGGKFVLRHNDVVKLSSDPRVVATGTALPESRGVVTGVLHDIFGLGMLTANGAQHQARRSIISRGLATVLASDLRSQVRAATEKLIDAVYENGSAEFVSQFANPIPILALAGLLGVEVNEQERFVSRVEELGRFFAPASTDADIAVSSAAAEYVRDYLEWKLREKTKSETPDFLSAVKAQGEAEGLAPIETLVQIIQLILGGTESVRASLAAQISLLLQHRSQWNSVCGDASLVPGAVSETMRYEPGIAGLVRATAEPVELQETTLPANCLVILSAMSALRDERVFKRPNTFDIHRDDLPRLHLAFGAGAHRCVADHLARAELEEALAIFAARLPKLQLEDFPVFGGHLFIRTPSSFCVSWPR</sequence>
<dbReference type="PRINTS" id="PR00359">
    <property type="entry name" value="BP450"/>
</dbReference>
<geneLocation type="plasmid" evidence="4 5">
    <name>unnamed1</name>
</geneLocation>
<gene>
    <name evidence="4" type="ORF">DLJ82_5729</name>
</gene>
<dbReference type="Proteomes" id="UP000251166">
    <property type="component" value="Plasmid unnamed1"/>
</dbReference>
<dbReference type="Gene3D" id="1.10.630.10">
    <property type="entry name" value="Cytochrome P450"/>
    <property type="match status" value="1"/>
</dbReference>
<dbReference type="GO" id="GO:0004497">
    <property type="term" value="F:monooxygenase activity"/>
    <property type="evidence" value="ECO:0007669"/>
    <property type="project" value="UniProtKB-KW"/>
</dbReference>
<comment type="similarity">
    <text evidence="2 3">Belongs to the cytochrome P450 family.</text>
</comment>
<dbReference type="InterPro" id="IPR017972">
    <property type="entry name" value="Cyt_P450_CS"/>
</dbReference>
<reference evidence="4 5" key="1">
    <citation type="submission" date="2018-07" db="EMBL/GenBank/DDBJ databases">
        <title>Rhizobium leguminosarum strain:ATCC 14479 Genome sequencing and assembly.</title>
        <authorList>
            <person name="Chakraborty R."/>
        </authorList>
    </citation>
    <scope>NUCLEOTIDE SEQUENCE [LARGE SCALE GENOMIC DNA]</scope>
    <source>
        <strain evidence="4 5">ATCC 14479</strain>
        <plasmid evidence="5">Plasmid unnamed1</plasmid>
    </source>
</reference>
<dbReference type="SUPFAM" id="SSF48264">
    <property type="entry name" value="Cytochrome P450"/>
    <property type="match status" value="1"/>
</dbReference>
<evidence type="ECO:0000313" key="5">
    <source>
        <dbReference type="Proteomes" id="UP000251166"/>
    </source>
</evidence>
<evidence type="ECO:0000313" key="4">
    <source>
        <dbReference type="EMBL" id="AXA43290.1"/>
    </source>
</evidence>
<keyword evidence="3" id="KW-0560">Oxidoreductase</keyword>
<dbReference type="GO" id="GO:0005506">
    <property type="term" value="F:iron ion binding"/>
    <property type="evidence" value="ECO:0007669"/>
    <property type="project" value="InterPro"/>
</dbReference>
<dbReference type="GO" id="GO:0016705">
    <property type="term" value="F:oxidoreductase activity, acting on paired donors, with incorporation or reduction of molecular oxygen"/>
    <property type="evidence" value="ECO:0007669"/>
    <property type="project" value="InterPro"/>
</dbReference>
<dbReference type="PROSITE" id="PS00086">
    <property type="entry name" value="CYTOCHROME_P450"/>
    <property type="match status" value="1"/>
</dbReference>
<name>A0A2Z4YPD1_RHILE</name>
<dbReference type="Pfam" id="PF00067">
    <property type="entry name" value="p450"/>
    <property type="match status" value="1"/>
</dbReference>
<protein>
    <submittedName>
        <fullName evidence="4">Cytochrome P450 family protein</fullName>
    </submittedName>
</protein>
<keyword evidence="3" id="KW-0349">Heme</keyword>
<dbReference type="InterPro" id="IPR001128">
    <property type="entry name" value="Cyt_P450"/>
</dbReference>
<dbReference type="PANTHER" id="PTHR46696">
    <property type="entry name" value="P450, PUTATIVE (EUROFUNG)-RELATED"/>
    <property type="match status" value="1"/>
</dbReference>
<proteinExistence type="inferred from homology"/>
<dbReference type="InterPro" id="IPR036396">
    <property type="entry name" value="Cyt_P450_sf"/>
</dbReference>
<comment type="cofactor">
    <cofactor evidence="1">
        <name>heme</name>
        <dbReference type="ChEBI" id="CHEBI:30413"/>
    </cofactor>
</comment>
<accession>A0A2Z4YPD1</accession>
<dbReference type="GO" id="GO:0020037">
    <property type="term" value="F:heme binding"/>
    <property type="evidence" value="ECO:0007669"/>
    <property type="project" value="InterPro"/>
</dbReference>
<organism evidence="4 5">
    <name type="scientific">Rhizobium leguminosarum</name>
    <dbReference type="NCBI Taxonomy" id="384"/>
    <lineage>
        <taxon>Bacteria</taxon>
        <taxon>Pseudomonadati</taxon>
        <taxon>Pseudomonadota</taxon>
        <taxon>Alphaproteobacteria</taxon>
        <taxon>Hyphomicrobiales</taxon>
        <taxon>Rhizobiaceae</taxon>
        <taxon>Rhizobium/Agrobacterium group</taxon>
        <taxon>Rhizobium</taxon>
    </lineage>
</organism>
<keyword evidence="3" id="KW-0479">Metal-binding</keyword>
<keyword evidence="3" id="KW-0408">Iron</keyword>
<evidence type="ECO:0000256" key="3">
    <source>
        <dbReference type="RuleBase" id="RU000461"/>
    </source>
</evidence>